<dbReference type="InterPro" id="IPR011051">
    <property type="entry name" value="RmlC_Cupin_sf"/>
</dbReference>
<gene>
    <name evidence="6" type="primary">gmuF_2</name>
    <name evidence="6" type="ORF">Verru16b_02127</name>
</gene>
<evidence type="ECO:0000313" key="7">
    <source>
        <dbReference type="Proteomes" id="UP000095228"/>
    </source>
</evidence>
<dbReference type="InterPro" id="IPR014628">
    <property type="entry name" value="Man6P_isomerase_Firm_short"/>
</dbReference>
<reference evidence="6 7" key="1">
    <citation type="submission" date="2016-06" db="EMBL/GenBank/DDBJ databases">
        <title>Three novel species with peptidoglycan cell walls form the new genus Lacunisphaera gen. nov. in the family Opitutaceae of the verrucomicrobial subdivision 4.</title>
        <authorList>
            <person name="Rast P."/>
            <person name="Gloeckner I."/>
            <person name="Jogler M."/>
            <person name="Boedeker C."/>
            <person name="Jeske O."/>
            <person name="Wiegand S."/>
            <person name="Reinhardt R."/>
            <person name="Schumann P."/>
            <person name="Rohde M."/>
            <person name="Spring S."/>
            <person name="Gloeckner F.O."/>
            <person name="Jogler C."/>
        </authorList>
    </citation>
    <scope>NUCLEOTIDE SEQUENCE [LARGE SCALE GENOMIC DNA]</scope>
    <source>
        <strain evidence="6 7">IG16b</strain>
    </source>
</reference>
<sequence>MTTFLRFKPIYQERVWGGRGLESFLGRKLPGTTPIGESWELVDRPEAQSIGVEGPWAGKTLRELMATRGAELMGPDWPADRPFPILVKWLDCRERLSLQVHPPARIAPQLGGEPKTENWYVAQAEPGAAVLAGLKPGVDATAFRAALQDNTAESLVHRLPTVAGDSLLIHSGVMHAIDGGNMILEIQQNSDTTYRVYDWGRMGLDGKPRAMHVEQSMASLEANTAPAPALVRSAAQTVVLAECREFRITRHRLAAGASLSFKAGEQARILSVVGGQLTIGDSVLTLGDNGLLAYASDYRVTATADSLILVTDGFSSLEIQKP</sequence>
<comment type="cofactor">
    <cofactor evidence="3">
        <name>Zn(2+)</name>
        <dbReference type="ChEBI" id="CHEBI:29105"/>
    </cofactor>
    <text evidence="3">Binds 1 zinc ion per subunit.</text>
</comment>
<dbReference type="GO" id="GO:0005975">
    <property type="term" value="P:carbohydrate metabolic process"/>
    <property type="evidence" value="ECO:0007669"/>
    <property type="project" value="InterPro"/>
</dbReference>
<evidence type="ECO:0000256" key="4">
    <source>
        <dbReference type="PIRSR" id="PIRSR036894-2"/>
    </source>
</evidence>
<keyword evidence="2 3" id="KW-0862">Zinc</keyword>
<evidence type="ECO:0000256" key="3">
    <source>
        <dbReference type="PIRSR" id="PIRSR036894-1"/>
    </source>
</evidence>
<dbReference type="STRING" id="1838286.Verru16b_02127"/>
<dbReference type="Proteomes" id="UP000095228">
    <property type="component" value="Chromosome"/>
</dbReference>
<dbReference type="OrthoDB" id="9808275at2"/>
<dbReference type="GO" id="GO:0004476">
    <property type="term" value="F:mannose-6-phosphate isomerase activity"/>
    <property type="evidence" value="ECO:0007669"/>
    <property type="project" value="UniProtKB-EC"/>
</dbReference>
<accession>A0A1D8AVX7</accession>
<dbReference type="PANTHER" id="PTHR42742">
    <property type="entry name" value="TRANSCRIPTIONAL REPRESSOR MPRA"/>
    <property type="match status" value="1"/>
</dbReference>
<dbReference type="PANTHER" id="PTHR42742:SF3">
    <property type="entry name" value="FRUCTOKINASE"/>
    <property type="match status" value="1"/>
</dbReference>
<dbReference type="PATRIC" id="fig|1838286.3.peg.2144"/>
<keyword evidence="7" id="KW-1185">Reference proteome</keyword>
<dbReference type="Gene3D" id="2.60.120.10">
    <property type="entry name" value="Jelly Rolls"/>
    <property type="match status" value="1"/>
</dbReference>
<feature type="domain" description="Phosphomannose isomerase type I catalytic" evidence="5">
    <location>
        <begin position="5"/>
        <end position="110"/>
    </location>
</feature>
<evidence type="ECO:0000313" key="6">
    <source>
        <dbReference type="EMBL" id="AOS45058.1"/>
    </source>
</evidence>
<feature type="active site" evidence="4">
    <location>
        <position position="195"/>
    </location>
</feature>
<keyword evidence="1 3" id="KW-0479">Metal-binding</keyword>
<dbReference type="EMBL" id="CP016094">
    <property type="protein sequence ID" value="AOS45058.1"/>
    <property type="molecule type" value="Genomic_DNA"/>
</dbReference>
<dbReference type="AlphaFoldDB" id="A0A1D8AVX7"/>
<dbReference type="InterPro" id="IPR014710">
    <property type="entry name" value="RmlC-like_jellyroll"/>
</dbReference>
<protein>
    <submittedName>
        <fullName evidence="6">Putative mannose-6-phosphate isomerase GmuF</fullName>
        <ecNumber evidence="6">5.3.1.8</ecNumber>
    </submittedName>
</protein>
<evidence type="ECO:0000256" key="1">
    <source>
        <dbReference type="ARBA" id="ARBA00022723"/>
    </source>
</evidence>
<dbReference type="CDD" id="cd07010">
    <property type="entry name" value="cupin_PMI_type_I_N_bac"/>
    <property type="match status" value="1"/>
</dbReference>
<feature type="binding site" evidence="3">
    <location>
        <position position="175"/>
    </location>
    <ligand>
        <name>Zn(2+)</name>
        <dbReference type="ChEBI" id="CHEBI:29105"/>
    </ligand>
</feature>
<dbReference type="InterPro" id="IPR051804">
    <property type="entry name" value="Carb_Metab_Reg_Kinase/Isom"/>
</dbReference>
<dbReference type="PIRSF" id="PIRSF036894">
    <property type="entry name" value="PMI_Firm_short"/>
    <property type="match status" value="1"/>
</dbReference>
<keyword evidence="6" id="KW-0413">Isomerase</keyword>
<dbReference type="Pfam" id="PF20511">
    <property type="entry name" value="PMI_typeI_cat"/>
    <property type="match status" value="1"/>
</dbReference>
<feature type="binding site" evidence="3">
    <location>
        <position position="117"/>
    </location>
    <ligand>
        <name>Zn(2+)</name>
        <dbReference type="ChEBI" id="CHEBI:29105"/>
    </ligand>
</feature>
<dbReference type="SUPFAM" id="SSF51182">
    <property type="entry name" value="RmlC-like cupins"/>
    <property type="match status" value="1"/>
</dbReference>
<name>A0A1D8AVX7_9BACT</name>
<dbReference type="GO" id="GO:0008270">
    <property type="term" value="F:zinc ion binding"/>
    <property type="evidence" value="ECO:0007669"/>
    <property type="project" value="InterPro"/>
</dbReference>
<evidence type="ECO:0000256" key="2">
    <source>
        <dbReference type="ARBA" id="ARBA00022833"/>
    </source>
</evidence>
<feature type="binding site" evidence="3">
    <location>
        <position position="101"/>
    </location>
    <ligand>
        <name>Zn(2+)</name>
        <dbReference type="ChEBI" id="CHEBI:29105"/>
    </ligand>
</feature>
<dbReference type="EC" id="5.3.1.8" evidence="6"/>
<dbReference type="KEGG" id="obg:Verru16b_02127"/>
<dbReference type="InterPro" id="IPR046457">
    <property type="entry name" value="PMI_typeI_cat"/>
</dbReference>
<evidence type="ECO:0000259" key="5">
    <source>
        <dbReference type="Pfam" id="PF20511"/>
    </source>
</evidence>
<organism evidence="6 7">
    <name type="scientific">Lacunisphaera limnophila</name>
    <dbReference type="NCBI Taxonomy" id="1838286"/>
    <lineage>
        <taxon>Bacteria</taxon>
        <taxon>Pseudomonadati</taxon>
        <taxon>Verrucomicrobiota</taxon>
        <taxon>Opitutia</taxon>
        <taxon>Opitutales</taxon>
        <taxon>Opitutaceae</taxon>
        <taxon>Lacunisphaera</taxon>
    </lineage>
</organism>
<proteinExistence type="predicted"/>
<dbReference type="RefSeq" id="WP_069962250.1">
    <property type="nucleotide sequence ID" value="NZ_CP016094.1"/>
</dbReference>